<proteinExistence type="predicted"/>
<name>A0ABN9UR01_9DINO</name>
<evidence type="ECO:0000256" key="1">
    <source>
        <dbReference type="SAM" id="MobiDB-lite"/>
    </source>
</evidence>
<reference evidence="2" key="1">
    <citation type="submission" date="2023-10" db="EMBL/GenBank/DDBJ databases">
        <authorList>
            <person name="Chen Y."/>
            <person name="Shah S."/>
            <person name="Dougan E. K."/>
            <person name="Thang M."/>
            <person name="Chan C."/>
        </authorList>
    </citation>
    <scope>NUCLEOTIDE SEQUENCE [LARGE SCALE GENOMIC DNA]</scope>
</reference>
<sequence length="157" mass="16663">MKVEPCWQRGGGLGQAPERPCRAPRWKSWTTACSQKHARGFLWKAAGCDGPSLGCAPPGRAARASSPAARADRQHRRAASSAFAFSDRADDEAVSPEDRASAIRLGAGCVLAFSRVARESLGKARTLGELRAYLSDLQAREDMLNGVAVALAPCQLG</sequence>
<organism evidence="2 3">
    <name type="scientific">Prorocentrum cordatum</name>
    <dbReference type="NCBI Taxonomy" id="2364126"/>
    <lineage>
        <taxon>Eukaryota</taxon>
        <taxon>Sar</taxon>
        <taxon>Alveolata</taxon>
        <taxon>Dinophyceae</taxon>
        <taxon>Prorocentrales</taxon>
        <taxon>Prorocentraceae</taxon>
        <taxon>Prorocentrum</taxon>
    </lineage>
</organism>
<comment type="caution">
    <text evidence="2">The sequence shown here is derived from an EMBL/GenBank/DDBJ whole genome shotgun (WGS) entry which is preliminary data.</text>
</comment>
<keyword evidence="3" id="KW-1185">Reference proteome</keyword>
<protein>
    <submittedName>
        <fullName evidence="2">Uncharacterized protein</fullName>
    </submittedName>
</protein>
<evidence type="ECO:0000313" key="3">
    <source>
        <dbReference type="Proteomes" id="UP001189429"/>
    </source>
</evidence>
<accession>A0ABN9UR01</accession>
<dbReference type="EMBL" id="CAUYUJ010016016">
    <property type="protein sequence ID" value="CAK0860834.1"/>
    <property type="molecule type" value="Genomic_DNA"/>
</dbReference>
<evidence type="ECO:0000313" key="2">
    <source>
        <dbReference type="EMBL" id="CAK0860834.1"/>
    </source>
</evidence>
<dbReference type="Proteomes" id="UP001189429">
    <property type="component" value="Unassembled WGS sequence"/>
</dbReference>
<feature type="region of interest" description="Disordered" evidence="1">
    <location>
        <begin position="1"/>
        <end position="21"/>
    </location>
</feature>
<gene>
    <name evidence="2" type="ORF">PCOR1329_LOCUS49691</name>
</gene>